<dbReference type="SMART" id="SM01234">
    <property type="entry name" value="Haemolytic"/>
    <property type="match status" value="1"/>
</dbReference>
<accession>A0A7C4Q2Y9</accession>
<gene>
    <name evidence="2" type="primary">yidD</name>
    <name evidence="2" type="ORF">ENT17_00870</name>
</gene>
<protein>
    <recommendedName>
        <fullName evidence="1">Putative membrane protein insertion efficiency factor</fullName>
    </recommendedName>
</protein>
<comment type="function">
    <text evidence="1">Could be involved in insertion of integral membrane proteins into the membrane.</text>
</comment>
<sequence>MIEHDYSHEPRLRDLPFNFKTAPRWVLLGLIRLYQKFVSPALPANTCRFYPTCSHYGYQAIYKHGAIKGLFMAVWRVLRCNPFNPGGYDPVP</sequence>
<dbReference type="AlphaFoldDB" id="A0A7C4Q2Y9"/>
<dbReference type="NCBIfam" id="TIGR00278">
    <property type="entry name" value="membrane protein insertion efficiency factor YidD"/>
    <property type="match status" value="1"/>
</dbReference>
<dbReference type="HAMAP" id="MF_00386">
    <property type="entry name" value="UPF0161_YidD"/>
    <property type="match status" value="1"/>
</dbReference>
<keyword evidence="1" id="KW-0472">Membrane</keyword>
<reference evidence="2" key="1">
    <citation type="journal article" date="2020" name="mSystems">
        <title>Genome- and Community-Level Interaction Insights into Carbon Utilization and Element Cycling Functions of Hydrothermarchaeota in Hydrothermal Sediment.</title>
        <authorList>
            <person name="Zhou Z."/>
            <person name="Liu Y."/>
            <person name="Xu W."/>
            <person name="Pan J."/>
            <person name="Luo Z.H."/>
            <person name="Li M."/>
        </authorList>
    </citation>
    <scope>NUCLEOTIDE SEQUENCE [LARGE SCALE GENOMIC DNA]</scope>
    <source>
        <strain evidence="2">SpSt-556</strain>
    </source>
</reference>
<dbReference type="PANTHER" id="PTHR33383:SF1">
    <property type="entry name" value="MEMBRANE PROTEIN INSERTION EFFICIENCY FACTOR-RELATED"/>
    <property type="match status" value="1"/>
</dbReference>
<evidence type="ECO:0000313" key="2">
    <source>
        <dbReference type="EMBL" id="HGS86152.1"/>
    </source>
</evidence>
<name>A0A7C4Q2Y9_9CHLR</name>
<dbReference type="EMBL" id="DSXR01000014">
    <property type="protein sequence ID" value="HGS86152.1"/>
    <property type="molecule type" value="Genomic_DNA"/>
</dbReference>
<dbReference type="GO" id="GO:0005886">
    <property type="term" value="C:plasma membrane"/>
    <property type="evidence" value="ECO:0007669"/>
    <property type="project" value="UniProtKB-SubCell"/>
</dbReference>
<dbReference type="PANTHER" id="PTHR33383">
    <property type="entry name" value="MEMBRANE PROTEIN INSERTION EFFICIENCY FACTOR-RELATED"/>
    <property type="match status" value="1"/>
</dbReference>
<keyword evidence="1" id="KW-1003">Cell membrane</keyword>
<proteinExistence type="inferred from homology"/>
<dbReference type="Pfam" id="PF01809">
    <property type="entry name" value="YidD"/>
    <property type="match status" value="1"/>
</dbReference>
<evidence type="ECO:0000256" key="1">
    <source>
        <dbReference type="HAMAP-Rule" id="MF_00386"/>
    </source>
</evidence>
<dbReference type="InterPro" id="IPR002696">
    <property type="entry name" value="Membr_insert_effic_factor_YidD"/>
</dbReference>
<comment type="similarity">
    <text evidence="1">Belongs to the UPF0161 family.</text>
</comment>
<comment type="caution">
    <text evidence="2">The sequence shown here is derived from an EMBL/GenBank/DDBJ whole genome shotgun (WGS) entry which is preliminary data.</text>
</comment>
<organism evidence="2">
    <name type="scientific">Bellilinea caldifistulae</name>
    <dbReference type="NCBI Taxonomy" id="360411"/>
    <lineage>
        <taxon>Bacteria</taxon>
        <taxon>Bacillati</taxon>
        <taxon>Chloroflexota</taxon>
        <taxon>Anaerolineae</taxon>
        <taxon>Anaerolineales</taxon>
        <taxon>Anaerolineaceae</taxon>
        <taxon>Bellilinea</taxon>
    </lineage>
</organism>
<comment type="subcellular location">
    <subcellularLocation>
        <location evidence="1">Cell membrane</location>
        <topology evidence="1">Peripheral membrane protein</topology>
        <orientation evidence="1">Cytoplasmic side</orientation>
    </subcellularLocation>
</comment>